<keyword evidence="1" id="KW-0812">Transmembrane</keyword>
<dbReference type="NCBIfam" id="TIGR02098">
    <property type="entry name" value="MJ0042_CXXC"/>
    <property type="match status" value="1"/>
</dbReference>
<sequence>MIVQCANCNTKFNLDETKIGSEGAWVRCSKCNEVFQVNAPEAEPKASEETIALDLGLNGQSPDEEEYDLDLGMGGDPEPQGSGVGKFFKIFFWTLATILILAMLFVGGLVALDRLALAPGFVDQCRNLPGISVLLSPGGTQSGSVAAGGQETNMDLKSVRGFFRINQRSGKLFIIQGVIQNNHPEDRTDILVMGKLLNAEQKVLREAVIYAGPVFTPEELKNLSIKDMQVRLGSPEGSDGSKYVVPGKGTIPFMIVFANLPPTVQEYITEIKSSEPLGAKKPGQ</sequence>
<comment type="caution">
    <text evidence="3">The sequence shown here is derived from an EMBL/GenBank/DDBJ whole genome shotgun (WGS) entry which is preliminary data.</text>
</comment>
<keyword evidence="1" id="KW-1133">Transmembrane helix</keyword>
<dbReference type="Pfam" id="PF13717">
    <property type="entry name" value="Zn_ribbon_4"/>
    <property type="match status" value="1"/>
</dbReference>
<dbReference type="STRING" id="1429043.X474_23665"/>
<dbReference type="EMBL" id="AZAC01000056">
    <property type="protein sequence ID" value="KIX11514.1"/>
    <property type="molecule type" value="Genomic_DNA"/>
</dbReference>
<organism evidence="3 4">
    <name type="scientific">Dethiosulfatarculus sandiegensis</name>
    <dbReference type="NCBI Taxonomy" id="1429043"/>
    <lineage>
        <taxon>Bacteria</taxon>
        <taxon>Pseudomonadati</taxon>
        <taxon>Thermodesulfobacteriota</taxon>
        <taxon>Desulfarculia</taxon>
        <taxon>Desulfarculales</taxon>
        <taxon>Desulfarculaceae</taxon>
        <taxon>Dethiosulfatarculus</taxon>
    </lineage>
</organism>
<dbReference type="OrthoDB" id="5506264at2"/>
<keyword evidence="1" id="KW-0472">Membrane</keyword>
<protein>
    <recommendedName>
        <fullName evidence="2">Zinc finger/thioredoxin putative domain-containing protein</fullName>
    </recommendedName>
</protein>
<name>A0A0D2IZX4_9BACT</name>
<evidence type="ECO:0000259" key="2">
    <source>
        <dbReference type="Pfam" id="PF13717"/>
    </source>
</evidence>
<proteinExistence type="predicted"/>
<dbReference type="AlphaFoldDB" id="A0A0D2IZX4"/>
<evidence type="ECO:0000313" key="4">
    <source>
        <dbReference type="Proteomes" id="UP000032233"/>
    </source>
</evidence>
<accession>A0A0D2IZX4</accession>
<gene>
    <name evidence="3" type="ORF">X474_23665</name>
</gene>
<feature type="domain" description="Zinc finger/thioredoxin putative" evidence="2">
    <location>
        <begin position="1"/>
        <end position="35"/>
    </location>
</feature>
<evidence type="ECO:0000256" key="1">
    <source>
        <dbReference type="SAM" id="Phobius"/>
    </source>
</evidence>
<dbReference type="InterPro" id="IPR011723">
    <property type="entry name" value="Znf/thioredoxin_put"/>
</dbReference>
<dbReference type="InParanoid" id="A0A0D2IZX4"/>
<dbReference type="RefSeq" id="WP_044351866.1">
    <property type="nucleotide sequence ID" value="NZ_AZAC01000056.1"/>
</dbReference>
<dbReference type="Proteomes" id="UP000032233">
    <property type="component" value="Unassembled WGS sequence"/>
</dbReference>
<keyword evidence="4" id="KW-1185">Reference proteome</keyword>
<feature type="transmembrane region" description="Helical" evidence="1">
    <location>
        <begin position="90"/>
        <end position="112"/>
    </location>
</feature>
<evidence type="ECO:0000313" key="3">
    <source>
        <dbReference type="EMBL" id="KIX11514.1"/>
    </source>
</evidence>
<reference evidence="3 4" key="1">
    <citation type="submission" date="2013-11" db="EMBL/GenBank/DDBJ databases">
        <title>Metagenomic analysis of a methanogenic consortium involved in long chain n-alkane degradation.</title>
        <authorList>
            <person name="Davidova I.A."/>
            <person name="Callaghan A.V."/>
            <person name="Wawrik B."/>
            <person name="Pruitt S."/>
            <person name="Marks C."/>
            <person name="Duncan K.E."/>
            <person name="Suflita J.M."/>
        </authorList>
    </citation>
    <scope>NUCLEOTIDE SEQUENCE [LARGE SCALE GENOMIC DNA]</scope>
    <source>
        <strain evidence="3 4">SPR</strain>
    </source>
</reference>